<reference evidence="2 3" key="1">
    <citation type="submission" date="2021-06" db="EMBL/GenBank/DDBJ databases">
        <title>Caerostris darwini draft genome.</title>
        <authorList>
            <person name="Kono N."/>
            <person name="Arakawa K."/>
        </authorList>
    </citation>
    <scope>NUCLEOTIDE SEQUENCE [LARGE SCALE GENOMIC DNA]</scope>
</reference>
<dbReference type="Proteomes" id="UP001054837">
    <property type="component" value="Unassembled WGS sequence"/>
</dbReference>
<dbReference type="AlphaFoldDB" id="A0AAV4T7P1"/>
<feature type="region of interest" description="Disordered" evidence="1">
    <location>
        <begin position="1"/>
        <end position="21"/>
    </location>
</feature>
<name>A0AAV4T7P1_9ARAC</name>
<evidence type="ECO:0000256" key="1">
    <source>
        <dbReference type="SAM" id="MobiDB-lite"/>
    </source>
</evidence>
<dbReference type="EMBL" id="BPLQ01009039">
    <property type="protein sequence ID" value="GIY41199.1"/>
    <property type="molecule type" value="Genomic_DNA"/>
</dbReference>
<evidence type="ECO:0000313" key="2">
    <source>
        <dbReference type="EMBL" id="GIY41199.1"/>
    </source>
</evidence>
<gene>
    <name evidence="2" type="ORF">CDAR_573941</name>
</gene>
<proteinExistence type="predicted"/>
<accession>A0AAV4T7P1</accession>
<feature type="region of interest" description="Disordered" evidence="1">
    <location>
        <begin position="63"/>
        <end position="98"/>
    </location>
</feature>
<protein>
    <submittedName>
        <fullName evidence="2">Uncharacterized protein</fullName>
    </submittedName>
</protein>
<sequence>MTPENSFRMLSTKPGETKMDMCDNSELRKETGDDISCPGKLSTDLLPQMRGIAEEYFDNCGPLSAIQNGSQKKNEDPRYDGKIFRSNFRGGKFGHATP</sequence>
<feature type="compositionally biased region" description="Basic and acidic residues" evidence="1">
    <location>
        <begin position="72"/>
        <end position="83"/>
    </location>
</feature>
<organism evidence="2 3">
    <name type="scientific">Caerostris darwini</name>
    <dbReference type="NCBI Taxonomy" id="1538125"/>
    <lineage>
        <taxon>Eukaryota</taxon>
        <taxon>Metazoa</taxon>
        <taxon>Ecdysozoa</taxon>
        <taxon>Arthropoda</taxon>
        <taxon>Chelicerata</taxon>
        <taxon>Arachnida</taxon>
        <taxon>Araneae</taxon>
        <taxon>Araneomorphae</taxon>
        <taxon>Entelegynae</taxon>
        <taxon>Araneoidea</taxon>
        <taxon>Araneidae</taxon>
        <taxon>Caerostris</taxon>
    </lineage>
</organism>
<comment type="caution">
    <text evidence="2">The sequence shown here is derived from an EMBL/GenBank/DDBJ whole genome shotgun (WGS) entry which is preliminary data.</text>
</comment>
<evidence type="ECO:0000313" key="3">
    <source>
        <dbReference type="Proteomes" id="UP001054837"/>
    </source>
</evidence>
<keyword evidence="3" id="KW-1185">Reference proteome</keyword>